<evidence type="ECO:0000313" key="8">
    <source>
        <dbReference type="Proteomes" id="UP000278475"/>
    </source>
</evidence>
<dbReference type="Proteomes" id="UP000278475">
    <property type="component" value="Unassembled WGS sequence"/>
</dbReference>
<dbReference type="InterPro" id="IPR053708">
    <property type="entry name" value="Ribosomal_LSU_eL42"/>
</dbReference>
<keyword evidence="4" id="KW-0863">Zinc-finger</keyword>
<dbReference type="GO" id="GO:0008270">
    <property type="term" value="F:zinc ion binding"/>
    <property type="evidence" value="ECO:0007669"/>
    <property type="project" value="UniProtKB-UniRule"/>
</dbReference>
<sequence>MKVPKEIRTYCPRCKAHTVHTVTLYKKGRERALAEGARRYARKKKGYGSSRKPVQKRFAKTTKKLAIKLKCKKCGHQYQREGIRLRKLEIV</sequence>
<comment type="similarity">
    <text evidence="1 4">Belongs to the eukaryotic ribosomal protein eL42 family.</text>
</comment>
<evidence type="ECO:0000313" key="6">
    <source>
        <dbReference type="EMBL" id="RLE53561.1"/>
    </source>
</evidence>
<organism evidence="6 7">
    <name type="scientific">Thermoproteota archaeon</name>
    <dbReference type="NCBI Taxonomy" id="2056631"/>
    <lineage>
        <taxon>Archaea</taxon>
        <taxon>Thermoproteota</taxon>
    </lineage>
</organism>
<dbReference type="HAMAP" id="MF_01476">
    <property type="entry name" value="Ribosomal_L44e"/>
    <property type="match status" value="1"/>
</dbReference>
<keyword evidence="4" id="KW-0694">RNA-binding</keyword>
<evidence type="ECO:0000313" key="5">
    <source>
        <dbReference type="EMBL" id="RLE50293.1"/>
    </source>
</evidence>
<protein>
    <recommendedName>
        <fullName evidence="4">Large ribosomal subunit protein eL42</fullName>
    </recommendedName>
</protein>
<evidence type="ECO:0000256" key="2">
    <source>
        <dbReference type="ARBA" id="ARBA00022980"/>
    </source>
</evidence>
<feature type="zinc finger region" description="C4-type" evidence="4">
    <location>
        <begin position="11"/>
        <end position="74"/>
    </location>
</feature>
<dbReference type="Pfam" id="PF00935">
    <property type="entry name" value="Ribosomal_L44"/>
    <property type="match status" value="1"/>
</dbReference>
<dbReference type="EMBL" id="QMQV01000009">
    <property type="protein sequence ID" value="RLE50293.1"/>
    <property type="molecule type" value="Genomic_DNA"/>
</dbReference>
<dbReference type="GO" id="GO:0003735">
    <property type="term" value="F:structural constituent of ribosome"/>
    <property type="evidence" value="ECO:0007669"/>
    <property type="project" value="InterPro"/>
</dbReference>
<dbReference type="SUPFAM" id="SSF57829">
    <property type="entry name" value="Zn-binding ribosomal proteins"/>
    <property type="match status" value="1"/>
</dbReference>
<feature type="binding site" evidence="4">
    <location>
        <position position="11"/>
    </location>
    <ligand>
        <name>Zn(2+)</name>
        <dbReference type="ChEBI" id="CHEBI:29105"/>
    </ligand>
</feature>
<dbReference type="InterPro" id="IPR000552">
    <property type="entry name" value="Ribosomal_eL44"/>
</dbReference>
<dbReference type="PANTHER" id="PTHR10369">
    <property type="entry name" value="60S RIBOSOMAL PROTEIN L36A/L44"/>
    <property type="match status" value="1"/>
</dbReference>
<dbReference type="AlphaFoldDB" id="A0A497F2J2"/>
<keyword evidence="3 4" id="KW-0687">Ribonucleoprotein</keyword>
<keyword evidence="4" id="KW-0862">Zinc</keyword>
<dbReference type="GO" id="GO:0006412">
    <property type="term" value="P:translation"/>
    <property type="evidence" value="ECO:0007669"/>
    <property type="project" value="UniProtKB-UniRule"/>
</dbReference>
<feature type="binding site" evidence="4">
    <location>
        <position position="14"/>
    </location>
    <ligand>
        <name>Zn(2+)</name>
        <dbReference type="ChEBI" id="CHEBI:29105"/>
    </ligand>
</feature>
<keyword evidence="4" id="KW-0699">rRNA-binding</keyword>
<comment type="cofactor">
    <cofactor evidence="4">
        <name>Zn(2+)</name>
        <dbReference type="ChEBI" id="CHEBI:29105"/>
    </cofactor>
    <text evidence="4">Binds 1 zinc ion per subunit.</text>
</comment>
<feature type="binding site" evidence="4">
    <location>
        <position position="71"/>
    </location>
    <ligand>
        <name>Zn(2+)</name>
        <dbReference type="ChEBI" id="CHEBI:29105"/>
    </ligand>
</feature>
<name>A0A497F2J2_9CREN</name>
<dbReference type="GO" id="GO:0070180">
    <property type="term" value="F:large ribosomal subunit rRNA binding"/>
    <property type="evidence" value="ECO:0007669"/>
    <property type="project" value="UniProtKB-UniRule"/>
</dbReference>
<evidence type="ECO:0000256" key="4">
    <source>
        <dbReference type="HAMAP-Rule" id="MF_01476"/>
    </source>
</evidence>
<gene>
    <name evidence="4" type="primary">rpl44e</name>
    <name evidence="5" type="ORF">DRJ31_01940</name>
    <name evidence="6" type="ORF">DRJ33_00720</name>
</gene>
<comment type="subunit">
    <text evidence="4">Part of the 50S ribosomal subunit.</text>
</comment>
<accession>A0A497F2J2</accession>
<reference evidence="7 8" key="1">
    <citation type="submission" date="2018-06" db="EMBL/GenBank/DDBJ databases">
        <title>Extensive metabolic versatility and redundancy in microbially diverse, dynamic hydrothermal sediments.</title>
        <authorList>
            <person name="Dombrowski N."/>
            <person name="Teske A."/>
            <person name="Baker B.J."/>
        </authorList>
    </citation>
    <scope>NUCLEOTIDE SEQUENCE [LARGE SCALE GENOMIC DNA]</scope>
    <source>
        <strain evidence="6">B34_G17</strain>
        <strain evidence="5">B66_G16</strain>
    </source>
</reference>
<comment type="caution">
    <text evidence="6">The sequence shown here is derived from an EMBL/GenBank/DDBJ whole genome shotgun (WGS) entry which is preliminary data.</text>
</comment>
<feature type="binding site" evidence="4">
    <location>
        <position position="74"/>
    </location>
    <ligand>
        <name>Zn(2+)</name>
        <dbReference type="ChEBI" id="CHEBI:29105"/>
    </ligand>
</feature>
<evidence type="ECO:0000313" key="7">
    <source>
        <dbReference type="Proteomes" id="UP000272051"/>
    </source>
</evidence>
<dbReference type="FunFam" id="3.10.450.80:FF:000001">
    <property type="entry name" value="60S ribosomal protein L44"/>
    <property type="match status" value="1"/>
</dbReference>
<dbReference type="Proteomes" id="UP000272051">
    <property type="component" value="Unassembled WGS sequence"/>
</dbReference>
<proteinExistence type="inferred from homology"/>
<keyword evidence="4" id="KW-0479">Metal-binding</keyword>
<dbReference type="Gene3D" id="3.10.450.80">
    <property type="match status" value="1"/>
</dbReference>
<comment type="function">
    <text evidence="4">Binds to the 23S rRNA.</text>
</comment>
<dbReference type="GO" id="GO:0005840">
    <property type="term" value="C:ribosome"/>
    <property type="evidence" value="ECO:0007669"/>
    <property type="project" value="UniProtKB-KW"/>
</dbReference>
<evidence type="ECO:0000256" key="3">
    <source>
        <dbReference type="ARBA" id="ARBA00023274"/>
    </source>
</evidence>
<dbReference type="EMBL" id="QMQX01000007">
    <property type="protein sequence ID" value="RLE53561.1"/>
    <property type="molecule type" value="Genomic_DNA"/>
</dbReference>
<dbReference type="GO" id="GO:1990904">
    <property type="term" value="C:ribonucleoprotein complex"/>
    <property type="evidence" value="ECO:0007669"/>
    <property type="project" value="UniProtKB-KW"/>
</dbReference>
<evidence type="ECO:0000256" key="1">
    <source>
        <dbReference type="ARBA" id="ARBA00009364"/>
    </source>
</evidence>
<dbReference type="NCBIfam" id="NF004425">
    <property type="entry name" value="PRK05767.1"/>
    <property type="match status" value="1"/>
</dbReference>
<dbReference type="InterPro" id="IPR011332">
    <property type="entry name" value="Ribosomal_zn-bd"/>
</dbReference>
<keyword evidence="2 4" id="KW-0689">Ribosomal protein</keyword>